<proteinExistence type="predicted"/>
<feature type="compositionally biased region" description="Basic and acidic residues" evidence="4">
    <location>
        <begin position="420"/>
        <end position="432"/>
    </location>
</feature>
<comment type="caution">
    <text evidence="6">The sequence shown here is derived from an EMBL/GenBank/DDBJ whole genome shotgun (WGS) entry which is preliminary data.</text>
</comment>
<name>Q019K4_OSTTA</name>
<dbReference type="AlphaFoldDB" id="Q019K4"/>
<evidence type="ECO:0000256" key="3">
    <source>
        <dbReference type="SAM" id="Coils"/>
    </source>
</evidence>
<keyword evidence="7" id="KW-1185">Reference proteome</keyword>
<keyword evidence="3" id="KW-0175">Coiled coil</keyword>
<dbReference type="InterPro" id="IPR011009">
    <property type="entry name" value="Kinase-like_dom_sf"/>
</dbReference>
<feature type="compositionally biased region" description="Low complexity" evidence="4">
    <location>
        <begin position="433"/>
        <end position="449"/>
    </location>
</feature>
<dbReference type="SMART" id="SM00220">
    <property type="entry name" value="S_TKc"/>
    <property type="match status" value="1"/>
</dbReference>
<dbReference type="GeneID" id="9834567"/>
<dbReference type="InterPro" id="IPR008271">
    <property type="entry name" value="Ser/Thr_kinase_AS"/>
</dbReference>
<dbReference type="Proteomes" id="UP000009170">
    <property type="component" value="Unassembled WGS sequence"/>
</dbReference>
<reference evidence="6 7" key="2">
    <citation type="journal article" date="2014" name="BMC Genomics">
        <title>An improved genome of the model marine alga Ostreococcus tauri unfolds by assessing Illumina de novo assemblies.</title>
        <authorList>
            <person name="Blanc-Mathieu R."/>
            <person name="Verhelst B."/>
            <person name="Derelle E."/>
            <person name="Rombauts S."/>
            <person name="Bouget F.Y."/>
            <person name="Carre I."/>
            <person name="Chateau A."/>
            <person name="Eyre-Walker A."/>
            <person name="Grimsley N."/>
            <person name="Moreau H."/>
            <person name="Piegu B."/>
            <person name="Rivals E."/>
            <person name="Schackwitz W."/>
            <person name="Van de Peer Y."/>
            <person name="Piganeau G."/>
        </authorList>
    </citation>
    <scope>NUCLEOTIDE SEQUENCE [LARGE SCALE GENOMIC DNA]</scope>
    <source>
        <strain evidence="7">OTTH 0595 / CCAP 157/2 / RCC745</strain>
    </source>
</reference>
<organism evidence="6 7">
    <name type="scientific">Ostreococcus tauri</name>
    <name type="common">Marine green alga</name>
    <dbReference type="NCBI Taxonomy" id="70448"/>
    <lineage>
        <taxon>Eukaryota</taxon>
        <taxon>Viridiplantae</taxon>
        <taxon>Chlorophyta</taxon>
        <taxon>Mamiellophyceae</taxon>
        <taxon>Mamiellales</taxon>
        <taxon>Bathycoccaceae</taxon>
        <taxon>Ostreococcus</taxon>
    </lineage>
</organism>
<keyword evidence="6" id="KW-0808">Transferase</keyword>
<dbReference type="Pfam" id="PF00069">
    <property type="entry name" value="Pkinase"/>
    <property type="match status" value="1"/>
</dbReference>
<evidence type="ECO:0000256" key="4">
    <source>
        <dbReference type="SAM" id="MobiDB-lite"/>
    </source>
</evidence>
<keyword evidence="6" id="KW-0418">Kinase</keyword>
<protein>
    <submittedName>
        <fullName evidence="6">Serine/threonine-protein kinase, active site</fullName>
    </submittedName>
</protein>
<dbReference type="InterPro" id="IPR000719">
    <property type="entry name" value="Prot_kinase_dom"/>
</dbReference>
<dbReference type="FunCoup" id="Q019K4">
    <property type="interactions" value="1562"/>
</dbReference>
<dbReference type="Gene3D" id="3.30.200.20">
    <property type="entry name" value="Phosphorylase Kinase, domain 1"/>
    <property type="match status" value="1"/>
</dbReference>
<dbReference type="PANTHER" id="PTHR44329:SF298">
    <property type="entry name" value="MIXED LINEAGE KINASE DOMAIN-LIKE PROTEIN"/>
    <property type="match status" value="1"/>
</dbReference>
<dbReference type="GO" id="GO:0005524">
    <property type="term" value="F:ATP binding"/>
    <property type="evidence" value="ECO:0007669"/>
    <property type="project" value="UniProtKB-KW"/>
</dbReference>
<feature type="coiled-coil region" evidence="3">
    <location>
        <begin position="580"/>
        <end position="630"/>
    </location>
</feature>
<evidence type="ECO:0000313" key="6">
    <source>
        <dbReference type="EMBL" id="CAL53921.1"/>
    </source>
</evidence>
<dbReference type="GO" id="GO:0004674">
    <property type="term" value="F:protein serine/threonine kinase activity"/>
    <property type="evidence" value="ECO:0007669"/>
    <property type="project" value="TreeGrafter"/>
</dbReference>
<dbReference type="SUPFAM" id="SSF56112">
    <property type="entry name" value="Protein kinase-like (PK-like)"/>
    <property type="match status" value="1"/>
</dbReference>
<dbReference type="EMBL" id="CAID01000005">
    <property type="protein sequence ID" value="CAL53921.1"/>
    <property type="molecule type" value="Genomic_DNA"/>
</dbReference>
<keyword evidence="1" id="KW-0547">Nucleotide-binding</keyword>
<dbReference type="PANTHER" id="PTHR44329">
    <property type="entry name" value="SERINE/THREONINE-PROTEIN KINASE TNNI3K-RELATED"/>
    <property type="match status" value="1"/>
</dbReference>
<dbReference type="KEGG" id="ota:OT_ostta05g01650"/>
<dbReference type="PROSITE" id="PS50011">
    <property type="entry name" value="PROTEIN_KINASE_DOM"/>
    <property type="match status" value="1"/>
</dbReference>
<feature type="region of interest" description="Disordered" evidence="4">
    <location>
        <begin position="420"/>
        <end position="450"/>
    </location>
</feature>
<dbReference type="InterPro" id="IPR051681">
    <property type="entry name" value="Ser/Thr_Kinases-Pseudokinases"/>
</dbReference>
<evidence type="ECO:0000256" key="2">
    <source>
        <dbReference type="ARBA" id="ARBA00022840"/>
    </source>
</evidence>
<dbReference type="Gene3D" id="1.10.510.10">
    <property type="entry name" value="Transferase(Phosphotransferase) domain 1"/>
    <property type="match status" value="1"/>
</dbReference>
<dbReference type="RefSeq" id="XP_003079263.1">
    <property type="nucleotide sequence ID" value="XM_003079215.1"/>
</dbReference>
<dbReference type="PROSITE" id="PS00108">
    <property type="entry name" value="PROTEIN_KINASE_ST"/>
    <property type="match status" value="1"/>
</dbReference>
<dbReference type="OMA" id="WECLEWR"/>
<dbReference type="OrthoDB" id="496946at2759"/>
<evidence type="ECO:0000259" key="5">
    <source>
        <dbReference type="PROSITE" id="PS50011"/>
    </source>
</evidence>
<reference evidence="7" key="1">
    <citation type="journal article" date="2006" name="Proc. Natl. Acad. Sci. U.S.A.">
        <title>Genome analysis of the smallest free-living eukaryote Ostreococcus tauri unveils many unique features.</title>
        <authorList>
            <person name="Derelle E."/>
            <person name="Ferraz C."/>
            <person name="Rombauts S."/>
            <person name="Rouze P."/>
            <person name="Worden A.Z."/>
            <person name="Robbens S."/>
            <person name="Partensky F."/>
            <person name="Degroeve S."/>
            <person name="Echeynie S."/>
            <person name="Cooke R."/>
            <person name="Saeys Y."/>
            <person name="Wuyts J."/>
            <person name="Jabbari K."/>
            <person name="Bowler C."/>
            <person name="Panaud O."/>
            <person name="Piegu B."/>
            <person name="Ball S.G."/>
            <person name="Ral J.-P."/>
            <person name="Bouget F.-Y."/>
            <person name="Piganeau G."/>
            <person name="De Baets B."/>
            <person name="Picard A."/>
            <person name="Delseny M."/>
            <person name="Demaille J."/>
            <person name="Van de Peer Y."/>
            <person name="Moreau H."/>
        </authorList>
    </citation>
    <scope>NUCLEOTIDE SEQUENCE [LARGE SCALE GENOMIC DNA]</scope>
    <source>
        <strain evidence="7">OTTH 0595 / CCAP 157/2 / RCC745</strain>
    </source>
</reference>
<dbReference type="STRING" id="70448.Q019K4"/>
<evidence type="ECO:0000313" key="7">
    <source>
        <dbReference type="Proteomes" id="UP000009170"/>
    </source>
</evidence>
<sequence length="634" mass="69331">MEAGARRGADAASTRAWVGRRWARRGGGTRGGVAASRGGGVAASEVVDVDEGGIARALRARGLTLGERVDQGAFAVVYKATSVGGGDGDDAWRGGAGTVHAVKVLSAAANTVSTRRDFEREAKLLTRVSHPGIVKAHFYDDSPQPYMVTEFCTSGNLWNALRAKEIKASRFDGGEVAMIPDDMPLLDFPTLVRDIADALTYLHTAGFAHRDIKTSNILLTWSDELGRIQAKLCDFGSAAPVSKMPRRPKRGTIERALGLGKGWQPVGTMLWMAPEMLSPPMVGEDLAGFGGDKSDVYALGVVMWECLEWRIPWMNEGSPTRARIIEEVVDNGSRLIPKETTSIALKALLKLMFETIPADRPSAARVSQTLESMMRRWDSTGSFDHVCRLASTRGREVAALLEGSSVEKDTQNVIEEEARAVAGDAEKAKPESASESSTESSSESLAESSDAWPAMLAESASFVQKEAEVDKVVVADANAPTSSERDRKAGELLLTRTEENRIRLTDIDPESWLGEPGTLDADMLGKNVVNMIFPHILNAEYTPEMAESMVADIEALQELTKKFNDLKRRSRTDPFAALAVDAKGREVKRMTKKIERTEVEAQLAAWDKVRTILREELKRSDDEISSWRKELRRL</sequence>
<evidence type="ECO:0000256" key="1">
    <source>
        <dbReference type="ARBA" id="ARBA00022741"/>
    </source>
</evidence>
<feature type="domain" description="Protein kinase" evidence="5">
    <location>
        <begin position="63"/>
        <end position="374"/>
    </location>
</feature>
<keyword evidence="2" id="KW-0067">ATP-binding</keyword>
<gene>
    <name evidence="6" type="ORF">OT_ostta05g01650</name>
</gene>
<dbReference type="InParanoid" id="Q019K4"/>
<accession>Q019K4</accession>